<dbReference type="Proteomes" id="UP001341444">
    <property type="component" value="Unassembled WGS sequence"/>
</dbReference>
<dbReference type="InterPro" id="IPR001207">
    <property type="entry name" value="Transposase_mutator"/>
</dbReference>
<comment type="caution">
    <text evidence="7">The sequence shown here is derived from an EMBL/GenBank/DDBJ whole genome shotgun (WGS) entry which is preliminary data.</text>
</comment>
<dbReference type="PANTHER" id="PTHR33217:SF7">
    <property type="entry name" value="TRANSPOSASE FOR INSERTION SEQUENCE ELEMENT IS1081"/>
    <property type="match status" value="1"/>
</dbReference>
<evidence type="ECO:0000256" key="4">
    <source>
        <dbReference type="ARBA" id="ARBA00023125"/>
    </source>
</evidence>
<evidence type="ECO:0000256" key="5">
    <source>
        <dbReference type="ARBA" id="ARBA00023172"/>
    </source>
</evidence>
<name>A0ABU6MSX9_9BACI</name>
<evidence type="ECO:0000256" key="3">
    <source>
        <dbReference type="ARBA" id="ARBA00022578"/>
    </source>
</evidence>
<evidence type="ECO:0000313" key="8">
    <source>
        <dbReference type="Proteomes" id="UP001341444"/>
    </source>
</evidence>
<protein>
    <recommendedName>
        <fullName evidence="6">Mutator family transposase</fullName>
    </recommendedName>
</protein>
<comment type="similarity">
    <text evidence="2 6">Belongs to the transposase mutator family.</text>
</comment>
<dbReference type="RefSeq" id="WP_328007056.1">
    <property type="nucleotide sequence ID" value="NZ_JARMAB010000059.1"/>
</dbReference>
<proteinExistence type="inferred from homology"/>
<evidence type="ECO:0000256" key="6">
    <source>
        <dbReference type="RuleBase" id="RU365089"/>
    </source>
</evidence>
<evidence type="ECO:0000256" key="1">
    <source>
        <dbReference type="ARBA" id="ARBA00002190"/>
    </source>
</evidence>
<accession>A0ABU6MSX9</accession>
<keyword evidence="3 6" id="KW-0815">Transposition</keyword>
<keyword evidence="4 6" id="KW-0238">DNA-binding</keyword>
<dbReference type="EMBL" id="JARMAB010000059">
    <property type="protein sequence ID" value="MED1206115.1"/>
    <property type="molecule type" value="Genomic_DNA"/>
</dbReference>
<evidence type="ECO:0000313" key="7">
    <source>
        <dbReference type="EMBL" id="MED1206115.1"/>
    </source>
</evidence>
<comment type="function">
    <text evidence="1 6">Required for the transposition of the insertion element.</text>
</comment>
<dbReference type="PANTHER" id="PTHR33217">
    <property type="entry name" value="TRANSPOSASE FOR INSERTION SEQUENCE ELEMENT IS1081"/>
    <property type="match status" value="1"/>
</dbReference>
<keyword evidence="8" id="KW-1185">Reference proteome</keyword>
<evidence type="ECO:0000256" key="2">
    <source>
        <dbReference type="ARBA" id="ARBA00010961"/>
    </source>
</evidence>
<gene>
    <name evidence="7" type="ORF">P4T90_24260</name>
</gene>
<sequence>MTQINFTLDFDKLKEEIGKSDLNDIVKSSIVLVLNQYMEMERDRYIQANSHERSSERTDYRNGYYEREMIVNVGKIRLKVPRTRNGEFATDVFEKYARCDKALLLSMLEMVVNGVSTRKVTKIMEELCGESISKSMVSNLTKKL</sequence>
<dbReference type="Pfam" id="PF00872">
    <property type="entry name" value="Transposase_mut"/>
    <property type="match status" value="1"/>
</dbReference>
<keyword evidence="5 6" id="KW-0233">DNA recombination</keyword>
<keyword evidence="6" id="KW-0814">Transposable element</keyword>
<organism evidence="7 8">
    <name type="scientific">Heyndrickxia acidicola</name>
    <dbReference type="NCBI Taxonomy" id="209389"/>
    <lineage>
        <taxon>Bacteria</taxon>
        <taxon>Bacillati</taxon>
        <taxon>Bacillota</taxon>
        <taxon>Bacilli</taxon>
        <taxon>Bacillales</taxon>
        <taxon>Bacillaceae</taxon>
        <taxon>Heyndrickxia</taxon>
    </lineage>
</organism>
<reference evidence="7 8" key="1">
    <citation type="submission" date="2023-03" db="EMBL/GenBank/DDBJ databases">
        <title>Bacillus Genome Sequencing.</title>
        <authorList>
            <person name="Dunlap C."/>
        </authorList>
    </citation>
    <scope>NUCLEOTIDE SEQUENCE [LARGE SCALE GENOMIC DNA]</scope>
    <source>
        <strain evidence="7 8">B-23453</strain>
    </source>
</reference>
<feature type="non-terminal residue" evidence="7">
    <location>
        <position position="144"/>
    </location>
</feature>